<gene>
    <name evidence="7" type="primary">gb21990</name>
    <name evidence="7" type="ORF">PR202_gb21990</name>
</gene>
<dbReference type="InterPro" id="IPR003653">
    <property type="entry name" value="Peptidase_C48_C"/>
</dbReference>
<organism evidence="7 8">
    <name type="scientific">Eleusine coracana subsp. coracana</name>
    <dbReference type="NCBI Taxonomy" id="191504"/>
    <lineage>
        <taxon>Eukaryota</taxon>
        <taxon>Viridiplantae</taxon>
        <taxon>Streptophyta</taxon>
        <taxon>Embryophyta</taxon>
        <taxon>Tracheophyta</taxon>
        <taxon>Spermatophyta</taxon>
        <taxon>Magnoliopsida</taxon>
        <taxon>Liliopsida</taxon>
        <taxon>Poales</taxon>
        <taxon>Poaceae</taxon>
        <taxon>PACMAD clade</taxon>
        <taxon>Chloridoideae</taxon>
        <taxon>Cynodonteae</taxon>
        <taxon>Eleusininae</taxon>
        <taxon>Eleusine</taxon>
    </lineage>
</organism>
<protein>
    <recommendedName>
        <fullName evidence="6">Ubiquitin-like protease family profile domain-containing protein</fullName>
    </recommendedName>
</protein>
<comment type="caution">
    <text evidence="7">The sequence shown here is derived from an EMBL/GenBank/DDBJ whole genome shotgun (WGS) entry which is preliminary data.</text>
</comment>
<dbReference type="GO" id="GO:0006508">
    <property type="term" value="P:proteolysis"/>
    <property type="evidence" value="ECO:0007669"/>
    <property type="project" value="UniProtKB-KW"/>
</dbReference>
<evidence type="ECO:0000256" key="2">
    <source>
        <dbReference type="ARBA" id="ARBA00022670"/>
    </source>
</evidence>
<evidence type="ECO:0000256" key="4">
    <source>
        <dbReference type="ARBA" id="ARBA00022807"/>
    </source>
</evidence>
<keyword evidence="3" id="KW-0378">Hydrolase</keyword>
<dbReference type="GO" id="GO:0016926">
    <property type="term" value="P:protein desumoylation"/>
    <property type="evidence" value="ECO:0007669"/>
    <property type="project" value="TreeGrafter"/>
</dbReference>
<accession>A0AAV5FER9</accession>
<dbReference type="SUPFAM" id="SSF54001">
    <property type="entry name" value="Cysteine proteinases"/>
    <property type="match status" value="1"/>
</dbReference>
<evidence type="ECO:0000313" key="7">
    <source>
        <dbReference type="EMBL" id="GJN33393.1"/>
    </source>
</evidence>
<evidence type="ECO:0000259" key="6">
    <source>
        <dbReference type="PROSITE" id="PS50600"/>
    </source>
</evidence>
<dbReference type="Pfam" id="PF02902">
    <property type="entry name" value="Peptidase_C48"/>
    <property type="match status" value="1"/>
</dbReference>
<dbReference type="AlphaFoldDB" id="A0AAV5FER9"/>
<evidence type="ECO:0000313" key="8">
    <source>
        <dbReference type="Proteomes" id="UP001054889"/>
    </source>
</evidence>
<reference evidence="7" key="2">
    <citation type="submission" date="2021-12" db="EMBL/GenBank/DDBJ databases">
        <title>Resequencing data analysis of finger millet.</title>
        <authorList>
            <person name="Hatakeyama M."/>
            <person name="Aluri S."/>
            <person name="Balachadran M.T."/>
            <person name="Sivarajan S.R."/>
            <person name="Poveda L."/>
            <person name="Shimizu-Inatsugi R."/>
            <person name="Schlapbach R."/>
            <person name="Sreeman S.M."/>
            <person name="Shimizu K.K."/>
        </authorList>
    </citation>
    <scope>NUCLEOTIDE SEQUENCE</scope>
</reference>
<dbReference type="PROSITE" id="PS50600">
    <property type="entry name" value="ULP_PROTEASE"/>
    <property type="match status" value="1"/>
</dbReference>
<keyword evidence="2" id="KW-0645">Protease</keyword>
<comment type="similarity">
    <text evidence="1">Belongs to the peptidase C48 family.</text>
</comment>
<evidence type="ECO:0000256" key="1">
    <source>
        <dbReference type="ARBA" id="ARBA00005234"/>
    </source>
</evidence>
<proteinExistence type="inferred from homology"/>
<dbReference type="GO" id="GO:0005634">
    <property type="term" value="C:nucleus"/>
    <property type="evidence" value="ECO:0007669"/>
    <property type="project" value="TreeGrafter"/>
</dbReference>
<dbReference type="Proteomes" id="UP001054889">
    <property type="component" value="Unassembled WGS sequence"/>
</dbReference>
<feature type="domain" description="Ubiquitin-like protease family profile" evidence="6">
    <location>
        <begin position="277"/>
        <end position="417"/>
    </location>
</feature>
<reference evidence="7" key="1">
    <citation type="journal article" date="2018" name="DNA Res.">
        <title>Multiple hybrid de novo genome assembly of finger millet, an orphan allotetraploid crop.</title>
        <authorList>
            <person name="Hatakeyama M."/>
            <person name="Aluri S."/>
            <person name="Balachadran M.T."/>
            <person name="Sivarajan S.R."/>
            <person name="Patrignani A."/>
            <person name="Gruter S."/>
            <person name="Poveda L."/>
            <person name="Shimizu-Inatsugi R."/>
            <person name="Baeten J."/>
            <person name="Francoijs K.J."/>
            <person name="Nataraja K.N."/>
            <person name="Reddy Y.A.N."/>
            <person name="Phadnis S."/>
            <person name="Ravikumar R.L."/>
            <person name="Schlapbach R."/>
            <person name="Sreeman S.M."/>
            <person name="Shimizu K.K."/>
        </authorList>
    </citation>
    <scope>NUCLEOTIDE SEQUENCE</scope>
</reference>
<dbReference type="InterPro" id="IPR038765">
    <property type="entry name" value="Papain-like_cys_pep_sf"/>
</dbReference>
<feature type="region of interest" description="Disordered" evidence="5">
    <location>
        <begin position="1"/>
        <end position="36"/>
    </location>
</feature>
<dbReference type="Gene3D" id="3.40.395.10">
    <property type="entry name" value="Adenoviral Proteinase, Chain A"/>
    <property type="match status" value="1"/>
</dbReference>
<dbReference type="EMBL" id="BQKI01000084">
    <property type="protein sequence ID" value="GJN33393.1"/>
    <property type="molecule type" value="Genomic_DNA"/>
</dbReference>
<dbReference type="GO" id="GO:0016929">
    <property type="term" value="F:deSUMOylase activity"/>
    <property type="evidence" value="ECO:0007669"/>
    <property type="project" value="TreeGrafter"/>
</dbReference>
<name>A0AAV5FER9_ELECO</name>
<evidence type="ECO:0000256" key="3">
    <source>
        <dbReference type="ARBA" id="ARBA00022801"/>
    </source>
</evidence>
<dbReference type="PANTHER" id="PTHR12606">
    <property type="entry name" value="SENTRIN/SUMO-SPECIFIC PROTEASE"/>
    <property type="match status" value="1"/>
</dbReference>
<dbReference type="PANTHER" id="PTHR12606:SF103">
    <property type="entry name" value="OS04G0639700 PROTEIN"/>
    <property type="match status" value="1"/>
</dbReference>
<feature type="compositionally biased region" description="Basic residues" evidence="5">
    <location>
        <begin position="68"/>
        <end position="78"/>
    </location>
</feature>
<evidence type="ECO:0000256" key="5">
    <source>
        <dbReference type="SAM" id="MobiDB-lite"/>
    </source>
</evidence>
<sequence length="447" mass="51958">MSSAAPQCSRKRRRDGAQEGSPATRHRRRLLGPGNSVAVRSFGLSTALANLPRSPHKRRRHEASSSARPRRRRKRRLGPNHFSPVRSFGLRVALAAEPRRRKRRLVDVPPAVLNPPCRRRHRGLLRRARYFPGLRPFALHILLATGAAAHRRRRKPALVDMGNFFSQLWEKITSDDGLEEQRGRVQVARMEPEPEAEKGDVMRRGPGDWSEPAFDLFEIFDPLTDKEEIEVNAALHDTSLSEIFEPLTDKEEIEVDAVLHDSSHSNKIIVMHEPSNIEVTKEKLQCLRPRGWLNDEVINLYIELLQERAEREPTRFLKCHFFNTFFYKKIFVPVHRGAHWCLAVINMKDKTFQYLDSLGGMGHDVLRVLARYIMDELKDKNNIEIDIRSWLEKSDSFPLQQNGWDCGMFMLKHIDFQSRGLQPFFSQEHMAYFRKRTAKEIIRLRAD</sequence>
<keyword evidence="4" id="KW-0788">Thiol protease</keyword>
<keyword evidence="8" id="KW-1185">Reference proteome</keyword>
<feature type="region of interest" description="Disordered" evidence="5">
    <location>
        <begin position="48"/>
        <end position="82"/>
    </location>
</feature>